<dbReference type="PANTHER" id="PTHR10963:SF69">
    <property type="entry name" value="GLYCOSIDASE CRR1-RELATED"/>
    <property type="match status" value="1"/>
</dbReference>
<feature type="domain" description="GH16" evidence="3">
    <location>
        <begin position="112"/>
        <end position="350"/>
    </location>
</feature>
<dbReference type="CDD" id="cd06923">
    <property type="entry name" value="ChtBD1_GH16"/>
    <property type="match status" value="1"/>
</dbReference>
<dbReference type="PANTHER" id="PTHR10963">
    <property type="entry name" value="GLYCOSYL HYDROLASE-RELATED"/>
    <property type="match status" value="1"/>
</dbReference>
<dbReference type="GO" id="GO:0005975">
    <property type="term" value="P:carbohydrate metabolic process"/>
    <property type="evidence" value="ECO:0007669"/>
    <property type="project" value="InterPro"/>
</dbReference>
<feature type="chain" id="PRO_5043607738" evidence="2">
    <location>
        <begin position="22"/>
        <end position="577"/>
    </location>
</feature>
<proteinExistence type="predicted"/>
<gene>
    <name evidence="4" type="ORF">DAKH74_029670</name>
</gene>
<evidence type="ECO:0000256" key="1">
    <source>
        <dbReference type="SAM" id="MobiDB-lite"/>
    </source>
</evidence>
<evidence type="ECO:0000259" key="3">
    <source>
        <dbReference type="PROSITE" id="PS51762"/>
    </source>
</evidence>
<dbReference type="GO" id="GO:0004553">
    <property type="term" value="F:hydrolase activity, hydrolyzing O-glycosyl compounds"/>
    <property type="evidence" value="ECO:0007669"/>
    <property type="project" value="InterPro"/>
</dbReference>
<dbReference type="Pfam" id="PF00722">
    <property type="entry name" value="Glyco_hydro_16"/>
    <property type="match status" value="1"/>
</dbReference>
<dbReference type="GO" id="GO:0009277">
    <property type="term" value="C:fungal-type cell wall"/>
    <property type="evidence" value="ECO:0007669"/>
    <property type="project" value="TreeGrafter"/>
</dbReference>
<protein>
    <submittedName>
        <fullName evidence="4">Glycosylase</fullName>
    </submittedName>
</protein>
<keyword evidence="5" id="KW-1185">Reference proteome</keyword>
<feature type="region of interest" description="Disordered" evidence="1">
    <location>
        <begin position="493"/>
        <end position="520"/>
    </location>
</feature>
<organism evidence="4 5">
    <name type="scientific">Maudiozyma humilis</name>
    <name type="common">Sour dough yeast</name>
    <name type="synonym">Kazachstania humilis</name>
    <dbReference type="NCBI Taxonomy" id="51915"/>
    <lineage>
        <taxon>Eukaryota</taxon>
        <taxon>Fungi</taxon>
        <taxon>Dikarya</taxon>
        <taxon>Ascomycota</taxon>
        <taxon>Saccharomycotina</taxon>
        <taxon>Saccharomycetes</taxon>
        <taxon>Saccharomycetales</taxon>
        <taxon>Saccharomycetaceae</taxon>
        <taxon>Maudiozyma</taxon>
    </lineage>
</organism>
<dbReference type="Gene3D" id="2.60.120.200">
    <property type="match status" value="1"/>
</dbReference>
<dbReference type="GO" id="GO:0016757">
    <property type="term" value="F:glycosyltransferase activity"/>
    <property type="evidence" value="ECO:0007669"/>
    <property type="project" value="TreeGrafter"/>
</dbReference>
<sequence>MKLHNFQVLFLCLACNWVANAQLSKPAISIHCSEDKHCPKLWPCCSPYGECGSGPTCVGGCDPRYSFNQDSCIPLPVLVFPFNVAFHHNFVSNKFQISSNPRYRMENSLSANDGDNKDDPDGRDDNYYRRLALAMHEKGFIHHSKYLITKNDQEARDMISRYNFIYSGYTTIDYDTGEILVTMPKRTTGSMIASSQEFLYGRVSVTMKTARSQGVVTAVVLISQVGDEVDFEFLGSQRRDAQTNYYFQTELDYTNMQRQPISSDSYENYHTYGFDWDEERIVWLIDGRPMRTLFKRDTWDPVRQVYKYPQTPARLEVAIWPGGDEDNEAGTIEWAGGRIDWDNALDILQYGQFYARVREIHIEPKHNAHFGEIYDCLSAKTHKKYVDITDLLKTTCSYDRDAEPGYTENALLWHCDYTPRVRSWRDSGFTTQSKLRRIFPFHNPFRFHVFNTSQANLTLPQAKETVLTQDAASQFHLKKNLLDLVKLRLKLQGDDREEEESEEPDESDEPGELSESNEFSEVSELRELTELSEERNIPTTNGTLYKRQVSAATSLRPIGLAMAAYLALMLALAHHTA</sequence>
<dbReference type="InterPro" id="IPR000757">
    <property type="entry name" value="Beta-glucanase-like"/>
</dbReference>
<dbReference type="InterPro" id="IPR013320">
    <property type="entry name" value="ConA-like_dom_sf"/>
</dbReference>
<dbReference type="PROSITE" id="PS51762">
    <property type="entry name" value="GH16_2"/>
    <property type="match status" value="1"/>
</dbReference>
<dbReference type="AlphaFoldDB" id="A0AAV5RZZ5"/>
<keyword evidence="2" id="KW-0732">Signal</keyword>
<evidence type="ECO:0000313" key="4">
    <source>
        <dbReference type="EMBL" id="GMM56351.1"/>
    </source>
</evidence>
<reference evidence="4 5" key="1">
    <citation type="journal article" date="2023" name="Elife">
        <title>Identification of key yeast species and microbe-microbe interactions impacting larval growth of Drosophila in the wild.</title>
        <authorList>
            <person name="Mure A."/>
            <person name="Sugiura Y."/>
            <person name="Maeda R."/>
            <person name="Honda K."/>
            <person name="Sakurai N."/>
            <person name="Takahashi Y."/>
            <person name="Watada M."/>
            <person name="Katoh T."/>
            <person name="Gotoh A."/>
            <person name="Gotoh Y."/>
            <person name="Taniguchi I."/>
            <person name="Nakamura K."/>
            <person name="Hayashi T."/>
            <person name="Katayama T."/>
            <person name="Uemura T."/>
            <person name="Hattori Y."/>
        </authorList>
    </citation>
    <scope>NUCLEOTIDE SEQUENCE [LARGE SCALE GENOMIC DNA]</scope>
    <source>
        <strain evidence="4 5">KH-74</strain>
    </source>
</reference>
<dbReference type="SUPFAM" id="SSF49899">
    <property type="entry name" value="Concanavalin A-like lectins/glucanases"/>
    <property type="match status" value="1"/>
</dbReference>
<evidence type="ECO:0000256" key="2">
    <source>
        <dbReference type="SAM" id="SignalP"/>
    </source>
</evidence>
<dbReference type="GO" id="GO:0031505">
    <property type="term" value="P:fungal-type cell wall organization"/>
    <property type="evidence" value="ECO:0007669"/>
    <property type="project" value="TreeGrafter"/>
</dbReference>
<feature type="signal peptide" evidence="2">
    <location>
        <begin position="1"/>
        <end position="21"/>
    </location>
</feature>
<comment type="caution">
    <text evidence="4">The sequence shown here is derived from an EMBL/GenBank/DDBJ whole genome shotgun (WGS) entry which is preliminary data.</text>
</comment>
<dbReference type="CDD" id="cd02183">
    <property type="entry name" value="GH16_fungal_CRH1_transglycosylase"/>
    <property type="match status" value="1"/>
</dbReference>
<feature type="compositionally biased region" description="Acidic residues" evidence="1">
    <location>
        <begin position="495"/>
        <end position="512"/>
    </location>
</feature>
<dbReference type="InterPro" id="IPR050546">
    <property type="entry name" value="Glycosyl_Hydrlase_16"/>
</dbReference>
<name>A0AAV5RZZ5_MAUHU</name>
<dbReference type="EMBL" id="BTGD01000008">
    <property type="protein sequence ID" value="GMM56351.1"/>
    <property type="molecule type" value="Genomic_DNA"/>
</dbReference>
<accession>A0AAV5RZZ5</accession>
<dbReference type="Proteomes" id="UP001377567">
    <property type="component" value="Unassembled WGS sequence"/>
</dbReference>
<evidence type="ECO:0000313" key="5">
    <source>
        <dbReference type="Proteomes" id="UP001377567"/>
    </source>
</evidence>